<dbReference type="RefSeq" id="WP_066135947.1">
    <property type="nucleotide sequence ID" value="NZ_CBCSGM010000001.1"/>
</dbReference>
<dbReference type="AlphaFoldDB" id="A0A2X4W0N4"/>
<evidence type="ECO:0000259" key="1">
    <source>
        <dbReference type="Pfam" id="PF13518"/>
    </source>
</evidence>
<keyword evidence="3" id="KW-1185">Reference proteome</keyword>
<evidence type="ECO:0000313" key="3">
    <source>
        <dbReference type="Proteomes" id="UP000249134"/>
    </source>
</evidence>
<organism evidence="2 3">
    <name type="scientific">Lederbergia lenta</name>
    <name type="common">Bacillus lentus</name>
    <dbReference type="NCBI Taxonomy" id="1467"/>
    <lineage>
        <taxon>Bacteria</taxon>
        <taxon>Bacillati</taxon>
        <taxon>Bacillota</taxon>
        <taxon>Bacilli</taxon>
        <taxon>Bacillales</taxon>
        <taxon>Bacillaceae</taxon>
        <taxon>Lederbergia</taxon>
    </lineage>
</organism>
<protein>
    <submittedName>
        <fullName evidence="2">ISSth1, transposase(Orf1)</fullName>
    </submittedName>
</protein>
<dbReference type="InterPro" id="IPR036388">
    <property type="entry name" value="WH-like_DNA-bd_sf"/>
</dbReference>
<dbReference type="Pfam" id="PF13518">
    <property type="entry name" value="HTH_28"/>
    <property type="match status" value="1"/>
</dbReference>
<reference evidence="2 3" key="1">
    <citation type="submission" date="2018-06" db="EMBL/GenBank/DDBJ databases">
        <authorList>
            <consortium name="Pathogen Informatics"/>
            <person name="Doyle S."/>
        </authorList>
    </citation>
    <scope>NUCLEOTIDE SEQUENCE [LARGE SCALE GENOMIC DNA]</scope>
    <source>
        <strain evidence="2 3">NCTC4824</strain>
    </source>
</reference>
<dbReference type="EMBL" id="LS483476">
    <property type="protein sequence ID" value="SQI53658.1"/>
    <property type="molecule type" value="Genomic_DNA"/>
</dbReference>
<proteinExistence type="predicted"/>
<dbReference type="Proteomes" id="UP000249134">
    <property type="component" value="Chromosome 1"/>
</dbReference>
<dbReference type="InterPro" id="IPR009057">
    <property type="entry name" value="Homeodomain-like_sf"/>
</dbReference>
<dbReference type="Gene3D" id="1.10.10.10">
    <property type="entry name" value="Winged helix-like DNA-binding domain superfamily/Winged helix DNA-binding domain"/>
    <property type="match status" value="1"/>
</dbReference>
<gene>
    <name evidence="2" type="ORF">NCTC4824_01015</name>
</gene>
<feature type="domain" description="Insertion element IS150 protein InsJ-like helix-turn-helix" evidence="1">
    <location>
        <begin position="10"/>
        <end position="60"/>
    </location>
</feature>
<accession>A0A2X4W0N4</accession>
<dbReference type="KEGG" id="blen:NCTC4824_01015"/>
<sequence>MPNKFYSGQFKYEVLLAYKNENYTVEVLTAMYRIPNVTLYNWVEKFEMYGLSGLENAKTWKSYSKELKEAAVKDHILGEYSHVEYIRLTILIFI</sequence>
<dbReference type="InterPro" id="IPR055247">
    <property type="entry name" value="InsJ-like_HTH"/>
</dbReference>
<name>A0A2X4W0N4_LEDLE</name>
<evidence type="ECO:0000313" key="2">
    <source>
        <dbReference type="EMBL" id="SQI53658.1"/>
    </source>
</evidence>
<dbReference type="STRING" id="1348624.GCA_001591545_00115"/>
<dbReference type="SUPFAM" id="SSF46689">
    <property type="entry name" value="Homeodomain-like"/>
    <property type="match status" value="1"/>
</dbReference>